<dbReference type="AlphaFoldDB" id="A0A4S4KKI4"/>
<sequence>MSFNNNNNNNDWNNDPNNFSNATGRRAGDNWDDTNNNPSSQNQGDNWNRGQQQPGQQAGYGYADAYRGNTSDVNTIGAGGDFGNAGRDAGQQRDVRSGDNWGNSNQTLGNNVSDQRCDDPSHFSGSGAHNDGTHDSSAFDSDRTSKPKPSMGDKLMGGMEKMAGKVTGNEGMQERGAERKAL</sequence>
<protein>
    <submittedName>
        <fullName evidence="2">Uncharacterized protein</fullName>
    </submittedName>
</protein>
<evidence type="ECO:0000256" key="1">
    <source>
        <dbReference type="SAM" id="MobiDB-lite"/>
    </source>
</evidence>
<accession>A0A4S4KKI4</accession>
<dbReference type="Proteomes" id="UP000309038">
    <property type="component" value="Unassembled WGS sequence"/>
</dbReference>
<evidence type="ECO:0000313" key="2">
    <source>
        <dbReference type="EMBL" id="THG98948.1"/>
    </source>
</evidence>
<evidence type="ECO:0000313" key="3">
    <source>
        <dbReference type="Proteomes" id="UP000309038"/>
    </source>
</evidence>
<name>A0A4S4KKI4_9APHY</name>
<gene>
    <name evidence="2" type="ORF">EW026_g3323</name>
</gene>
<proteinExistence type="predicted"/>
<feature type="compositionally biased region" description="Basic and acidic residues" evidence="1">
    <location>
        <begin position="172"/>
        <end position="182"/>
    </location>
</feature>
<feature type="region of interest" description="Disordered" evidence="1">
    <location>
        <begin position="1"/>
        <end position="182"/>
    </location>
</feature>
<reference evidence="2 3" key="1">
    <citation type="submission" date="2019-02" db="EMBL/GenBank/DDBJ databases">
        <title>Genome sequencing of the rare red list fungi Phlebia centrifuga.</title>
        <authorList>
            <person name="Buettner E."/>
            <person name="Kellner H."/>
        </authorList>
    </citation>
    <scope>NUCLEOTIDE SEQUENCE [LARGE SCALE GENOMIC DNA]</scope>
    <source>
        <strain evidence="2 3">DSM 108282</strain>
    </source>
</reference>
<dbReference type="EMBL" id="SGPJ01000098">
    <property type="protein sequence ID" value="THG98948.1"/>
    <property type="molecule type" value="Genomic_DNA"/>
</dbReference>
<keyword evidence="3" id="KW-1185">Reference proteome</keyword>
<comment type="caution">
    <text evidence="2">The sequence shown here is derived from an EMBL/GenBank/DDBJ whole genome shotgun (WGS) entry which is preliminary data.</text>
</comment>
<organism evidence="2 3">
    <name type="scientific">Hermanssonia centrifuga</name>
    <dbReference type="NCBI Taxonomy" id="98765"/>
    <lineage>
        <taxon>Eukaryota</taxon>
        <taxon>Fungi</taxon>
        <taxon>Dikarya</taxon>
        <taxon>Basidiomycota</taxon>
        <taxon>Agaricomycotina</taxon>
        <taxon>Agaricomycetes</taxon>
        <taxon>Polyporales</taxon>
        <taxon>Meruliaceae</taxon>
        <taxon>Hermanssonia</taxon>
    </lineage>
</organism>
<feature type="compositionally biased region" description="Polar residues" evidence="1">
    <location>
        <begin position="33"/>
        <end position="49"/>
    </location>
</feature>
<feature type="compositionally biased region" description="Low complexity" evidence="1">
    <location>
        <begin position="1"/>
        <end position="21"/>
    </location>
</feature>
<feature type="compositionally biased region" description="Low complexity" evidence="1">
    <location>
        <begin position="50"/>
        <end position="68"/>
    </location>
</feature>
<feature type="compositionally biased region" description="Polar residues" evidence="1">
    <location>
        <begin position="100"/>
        <end position="114"/>
    </location>
</feature>